<evidence type="ECO:0000256" key="3">
    <source>
        <dbReference type="ARBA" id="ARBA00022448"/>
    </source>
</evidence>
<proteinExistence type="inferred from homology"/>
<dbReference type="PANTHER" id="PTHR30269">
    <property type="entry name" value="TRANSMEMBRANE PROTEIN YFCA"/>
    <property type="match status" value="1"/>
</dbReference>
<keyword evidence="3" id="KW-0813">Transport</keyword>
<organism evidence="9 10">
    <name type="scientific">Rhodococcus wratislaviensis</name>
    <name type="common">Tsukamurella wratislaviensis</name>
    <dbReference type="NCBI Taxonomy" id="44752"/>
    <lineage>
        <taxon>Bacteria</taxon>
        <taxon>Bacillati</taxon>
        <taxon>Actinomycetota</taxon>
        <taxon>Actinomycetes</taxon>
        <taxon>Mycobacteriales</taxon>
        <taxon>Nocardiaceae</taxon>
        <taxon>Rhodococcus</taxon>
    </lineage>
</organism>
<evidence type="ECO:0000256" key="1">
    <source>
        <dbReference type="ARBA" id="ARBA00004651"/>
    </source>
</evidence>
<dbReference type="InterPro" id="IPR052017">
    <property type="entry name" value="TSUP"/>
</dbReference>
<feature type="transmembrane region" description="Helical" evidence="8">
    <location>
        <begin position="269"/>
        <end position="286"/>
    </location>
</feature>
<comment type="subcellular location">
    <subcellularLocation>
        <location evidence="1 8">Cell membrane</location>
        <topology evidence="1 8">Multi-pass membrane protein</topology>
    </subcellularLocation>
</comment>
<keyword evidence="7 8" id="KW-0472">Membrane</keyword>
<dbReference type="PANTHER" id="PTHR30269:SF37">
    <property type="entry name" value="MEMBRANE TRANSPORTER PROTEIN"/>
    <property type="match status" value="1"/>
</dbReference>
<feature type="transmembrane region" description="Helical" evidence="8">
    <location>
        <begin position="236"/>
        <end position="257"/>
    </location>
</feature>
<sequence>MRSWYRRFDAVWICRFAVATPTLLTETTTNEAEQQGMAATVWDLSLPALLFALGIVVAGGVVRGFGGFGGAMVWVAGLVVLLPPTSVIPTVFVLEVVASAAMLPQVWRQVHWKSLRWLFAGTLIGMPLGMWALTQLSGDLVRVLLGVAIIGSAVAMAAVPDRQSLPGPGVTAATGVASGLLNGGFALGGPPAVLMYFSASTHVAAGRASLVVFFLVIDAFGAAGSAAGGLLTVPVLAQIALFTPLCMFGAAAGKWMFDRTTAHQVRQRVLWLLGFLGAAVLVQVALR</sequence>
<evidence type="ECO:0000256" key="4">
    <source>
        <dbReference type="ARBA" id="ARBA00022475"/>
    </source>
</evidence>
<dbReference type="GO" id="GO:0005886">
    <property type="term" value="C:plasma membrane"/>
    <property type="evidence" value="ECO:0007669"/>
    <property type="project" value="UniProtKB-SubCell"/>
</dbReference>
<comment type="similarity">
    <text evidence="2 8">Belongs to the 4-toluene sulfonate uptake permease (TSUP) (TC 2.A.102) family.</text>
</comment>
<keyword evidence="4 8" id="KW-1003">Cell membrane</keyword>
<name>A0A402CHH3_RHOWR</name>
<dbReference type="Pfam" id="PF01925">
    <property type="entry name" value="TauE"/>
    <property type="match status" value="1"/>
</dbReference>
<evidence type="ECO:0000256" key="8">
    <source>
        <dbReference type="RuleBase" id="RU363041"/>
    </source>
</evidence>
<evidence type="ECO:0000256" key="7">
    <source>
        <dbReference type="ARBA" id="ARBA00023136"/>
    </source>
</evidence>
<evidence type="ECO:0000256" key="6">
    <source>
        <dbReference type="ARBA" id="ARBA00022989"/>
    </source>
</evidence>
<dbReference type="InterPro" id="IPR002781">
    <property type="entry name" value="TM_pro_TauE-like"/>
</dbReference>
<feature type="transmembrane region" description="Helical" evidence="8">
    <location>
        <begin position="41"/>
        <end position="61"/>
    </location>
</feature>
<accession>A0A402CHH3</accession>
<evidence type="ECO:0000313" key="9">
    <source>
        <dbReference type="EMBL" id="GCE43025.1"/>
    </source>
</evidence>
<keyword evidence="6 8" id="KW-1133">Transmembrane helix</keyword>
<feature type="transmembrane region" description="Helical" evidence="8">
    <location>
        <begin position="179"/>
        <end position="198"/>
    </location>
</feature>
<gene>
    <name evidence="9" type="ORF">Rhow_007154</name>
</gene>
<evidence type="ECO:0000313" key="10">
    <source>
        <dbReference type="Proteomes" id="UP000287519"/>
    </source>
</evidence>
<feature type="transmembrane region" description="Helical" evidence="8">
    <location>
        <begin position="210"/>
        <end position="230"/>
    </location>
</feature>
<reference evidence="9 10" key="1">
    <citation type="submission" date="2018-11" db="EMBL/GenBank/DDBJ databases">
        <title>Microbial catabolism of amino acid.</title>
        <authorList>
            <person name="Hibi M."/>
            <person name="Ogawa J."/>
        </authorList>
    </citation>
    <scope>NUCLEOTIDE SEQUENCE [LARGE SCALE GENOMIC DNA]</scope>
    <source>
        <strain evidence="9 10">C31-06</strain>
    </source>
</reference>
<keyword evidence="10" id="KW-1185">Reference proteome</keyword>
<dbReference type="Proteomes" id="UP000287519">
    <property type="component" value="Unassembled WGS sequence"/>
</dbReference>
<comment type="caution">
    <text evidence="9">The sequence shown here is derived from an EMBL/GenBank/DDBJ whole genome shotgun (WGS) entry which is preliminary data.</text>
</comment>
<dbReference type="AlphaFoldDB" id="A0A402CHH3"/>
<dbReference type="EMBL" id="BHYM01000065">
    <property type="protein sequence ID" value="GCE43025.1"/>
    <property type="molecule type" value="Genomic_DNA"/>
</dbReference>
<protein>
    <recommendedName>
        <fullName evidence="8">Probable membrane transporter protein</fullName>
    </recommendedName>
</protein>
<keyword evidence="5 8" id="KW-0812">Transmembrane</keyword>
<feature type="transmembrane region" description="Helical" evidence="8">
    <location>
        <begin position="114"/>
        <end position="133"/>
    </location>
</feature>
<evidence type="ECO:0000256" key="2">
    <source>
        <dbReference type="ARBA" id="ARBA00009142"/>
    </source>
</evidence>
<feature type="transmembrane region" description="Helical" evidence="8">
    <location>
        <begin position="140"/>
        <end position="159"/>
    </location>
</feature>
<evidence type="ECO:0000256" key="5">
    <source>
        <dbReference type="ARBA" id="ARBA00022692"/>
    </source>
</evidence>
<feature type="transmembrane region" description="Helical" evidence="8">
    <location>
        <begin position="73"/>
        <end position="94"/>
    </location>
</feature>